<dbReference type="EMBL" id="BMCS01000002">
    <property type="protein sequence ID" value="GGF37392.1"/>
    <property type="molecule type" value="Genomic_DNA"/>
</dbReference>
<proteinExistence type="predicted"/>
<sequence length="89" mass="9256">MSNQPAFVPTAVGVTLAATGVAHFVAPQAFQAITVQAFPKDTDVWIKRNGFTETVVGAAIAIPATRKAGWVALGAYVAFLGSQIVLANR</sequence>
<comment type="caution">
    <text evidence="1">The sequence shown here is derived from an EMBL/GenBank/DDBJ whole genome shotgun (WGS) entry which is preliminary data.</text>
</comment>
<name>A0ABQ1V3K9_9NOCA</name>
<protein>
    <submittedName>
        <fullName evidence="1">Uncharacterized protein</fullName>
    </submittedName>
</protein>
<dbReference type="Proteomes" id="UP000632454">
    <property type="component" value="Unassembled WGS sequence"/>
</dbReference>
<accession>A0ABQ1V3K9</accession>
<evidence type="ECO:0000313" key="1">
    <source>
        <dbReference type="EMBL" id="GGF37392.1"/>
    </source>
</evidence>
<gene>
    <name evidence="1" type="ORF">GCM10007298_36400</name>
</gene>
<dbReference type="RefSeq" id="WP_188491381.1">
    <property type="nucleotide sequence ID" value="NZ_BMCS01000002.1"/>
</dbReference>
<evidence type="ECO:0000313" key="2">
    <source>
        <dbReference type="Proteomes" id="UP000632454"/>
    </source>
</evidence>
<reference evidence="2" key="1">
    <citation type="journal article" date="2019" name="Int. J. Syst. Evol. Microbiol.">
        <title>The Global Catalogue of Microorganisms (GCM) 10K type strain sequencing project: providing services to taxonomists for standard genome sequencing and annotation.</title>
        <authorList>
            <consortium name="The Broad Institute Genomics Platform"/>
            <consortium name="The Broad Institute Genome Sequencing Center for Infectious Disease"/>
            <person name="Wu L."/>
            <person name="Ma J."/>
        </authorList>
    </citation>
    <scope>NUCLEOTIDE SEQUENCE [LARGE SCALE GENOMIC DNA]</scope>
    <source>
        <strain evidence="2">CCM 7855</strain>
    </source>
</reference>
<organism evidence="1 2">
    <name type="scientific">Williamsia phyllosphaerae</name>
    <dbReference type="NCBI Taxonomy" id="885042"/>
    <lineage>
        <taxon>Bacteria</taxon>
        <taxon>Bacillati</taxon>
        <taxon>Actinomycetota</taxon>
        <taxon>Actinomycetes</taxon>
        <taxon>Mycobacteriales</taxon>
        <taxon>Nocardiaceae</taxon>
        <taxon>Williamsia</taxon>
    </lineage>
</organism>
<keyword evidence="2" id="KW-1185">Reference proteome</keyword>